<dbReference type="InterPro" id="IPR038087">
    <property type="entry name" value="RNAP_delta_N_dom_sf"/>
</dbReference>
<dbReference type="InterPro" id="IPR029757">
    <property type="entry name" value="RpoE"/>
</dbReference>
<feature type="compositionally biased region" description="Acidic residues" evidence="7">
    <location>
        <begin position="101"/>
        <end position="117"/>
    </location>
</feature>
<evidence type="ECO:0000256" key="4">
    <source>
        <dbReference type="ARBA" id="ARBA00022695"/>
    </source>
</evidence>
<keyword evidence="10" id="KW-1185">Reference proteome</keyword>
<keyword evidence="3 6" id="KW-0808">Transferase</keyword>
<feature type="region of interest" description="Disordered" evidence="7">
    <location>
        <begin position="95"/>
        <end position="170"/>
    </location>
</feature>
<comment type="caution">
    <text evidence="9">The sequence shown here is derived from an EMBL/GenBank/DDBJ whole genome shotgun (WGS) entry which is preliminary data.</text>
</comment>
<evidence type="ECO:0000259" key="8">
    <source>
        <dbReference type="PROSITE" id="PS51913"/>
    </source>
</evidence>
<dbReference type="GO" id="GO:0006355">
    <property type="term" value="P:regulation of DNA-templated transcription"/>
    <property type="evidence" value="ECO:0007669"/>
    <property type="project" value="UniProtKB-UniRule"/>
</dbReference>
<dbReference type="RefSeq" id="WP_123807845.1">
    <property type="nucleotide sequence ID" value="NZ_RKRK01000003.1"/>
</dbReference>
<organism evidence="9 10">
    <name type="scientific">Abyssicoccus albus</name>
    <dbReference type="NCBI Taxonomy" id="1817405"/>
    <lineage>
        <taxon>Bacteria</taxon>
        <taxon>Bacillati</taxon>
        <taxon>Bacillota</taxon>
        <taxon>Bacilli</taxon>
        <taxon>Bacillales</taxon>
        <taxon>Abyssicoccaceae</taxon>
    </lineage>
</organism>
<reference evidence="9 10" key="1">
    <citation type="submission" date="2018-11" db="EMBL/GenBank/DDBJ databases">
        <title>Genomic Encyclopedia of Type Strains, Phase IV (KMG-IV): sequencing the most valuable type-strain genomes for metagenomic binning, comparative biology and taxonomic classification.</title>
        <authorList>
            <person name="Goeker M."/>
        </authorList>
    </citation>
    <scope>NUCLEOTIDE SEQUENCE [LARGE SCALE GENOMIC DNA]</scope>
    <source>
        <strain evidence="9 10">DSM 29158</strain>
    </source>
</reference>
<dbReference type="Gene3D" id="1.10.10.1250">
    <property type="entry name" value="RNA polymerase, subunit delta, N-terminal domain"/>
    <property type="match status" value="1"/>
</dbReference>
<evidence type="ECO:0000256" key="1">
    <source>
        <dbReference type="ARBA" id="ARBA00009828"/>
    </source>
</evidence>
<dbReference type="OrthoDB" id="401223at2"/>
<dbReference type="EMBL" id="RKRK01000003">
    <property type="protein sequence ID" value="RPF56464.1"/>
    <property type="molecule type" value="Genomic_DNA"/>
</dbReference>
<evidence type="ECO:0000256" key="6">
    <source>
        <dbReference type="HAMAP-Rule" id="MF_00357"/>
    </source>
</evidence>
<protein>
    <recommendedName>
        <fullName evidence="6">Probable DNA-directed RNA polymerase subunit delta</fullName>
    </recommendedName>
    <alternativeName>
        <fullName evidence="6">RNAP delta factor</fullName>
    </alternativeName>
</protein>
<feature type="domain" description="HTH HARE-type" evidence="8">
    <location>
        <begin position="14"/>
        <end position="81"/>
    </location>
</feature>
<accession>A0A3N5BFI7</accession>
<comment type="subunit">
    <text evidence="6">RNAP is composed of a core of 2 alpha, a beta and a beta' subunits. The core is associated with a delta subunit and one of several sigma factors.</text>
</comment>
<dbReference type="InterPro" id="IPR007759">
    <property type="entry name" value="Asxl_HARE-HTH"/>
</dbReference>
<name>A0A3N5BFI7_9BACL</name>
<sequence>MKIKDYTKEMINENSFIEMAYLYLQEKKSPQSLYTMIDEFKSIGGYTDEEIEDRVLQFYTNLNTDGRFLSVEEGTWGLRDWYSVDEIEENIAPTIQKFEIAEEDTLDDEAIDEEVESEDVKDRDGNFDEDNKDIDEDTDEYEDLSVEDDEDVLIDEEDEDDEDEDDDTEE</sequence>
<feature type="compositionally biased region" description="Acidic residues" evidence="7">
    <location>
        <begin position="127"/>
        <end position="170"/>
    </location>
</feature>
<dbReference type="HAMAP" id="MF_00357">
    <property type="entry name" value="RNApol_bact_RpoE"/>
    <property type="match status" value="1"/>
</dbReference>
<dbReference type="Proteomes" id="UP000277108">
    <property type="component" value="Unassembled WGS sequence"/>
</dbReference>
<keyword evidence="4 6" id="KW-0548">Nucleotidyltransferase</keyword>
<dbReference type="PROSITE" id="PS51913">
    <property type="entry name" value="HTH_HARE"/>
    <property type="match status" value="1"/>
</dbReference>
<comment type="similarity">
    <text evidence="1 6">Belongs to the RpoE family.</text>
</comment>
<comment type="function">
    <text evidence="6">Participates in both the initiation and recycling phases of transcription. In the presence of the delta subunit, RNAP displays an increased specificity of transcription, a decreased affinity for nucleic acids, and an increased efficiency of RNA synthesis because of enhanced recycling.</text>
</comment>
<proteinExistence type="inferred from homology"/>
<evidence type="ECO:0000313" key="10">
    <source>
        <dbReference type="Proteomes" id="UP000277108"/>
    </source>
</evidence>
<dbReference type="Pfam" id="PF05066">
    <property type="entry name" value="HARE-HTH"/>
    <property type="match status" value="1"/>
</dbReference>
<evidence type="ECO:0000256" key="7">
    <source>
        <dbReference type="SAM" id="MobiDB-lite"/>
    </source>
</evidence>
<dbReference type="GO" id="GO:0000428">
    <property type="term" value="C:DNA-directed RNA polymerase complex"/>
    <property type="evidence" value="ECO:0007669"/>
    <property type="project" value="UniProtKB-KW"/>
</dbReference>
<dbReference type="AlphaFoldDB" id="A0A3N5BFI7"/>
<evidence type="ECO:0000313" key="9">
    <source>
        <dbReference type="EMBL" id="RPF56464.1"/>
    </source>
</evidence>
<evidence type="ECO:0000256" key="5">
    <source>
        <dbReference type="ARBA" id="ARBA00023163"/>
    </source>
</evidence>
<keyword evidence="5 6" id="KW-0804">Transcription</keyword>
<evidence type="ECO:0000256" key="3">
    <source>
        <dbReference type="ARBA" id="ARBA00022679"/>
    </source>
</evidence>
<evidence type="ECO:0000256" key="2">
    <source>
        <dbReference type="ARBA" id="ARBA00022478"/>
    </source>
</evidence>
<keyword evidence="2 6" id="KW-0240">DNA-directed RNA polymerase</keyword>
<dbReference type="GO" id="GO:0006351">
    <property type="term" value="P:DNA-templated transcription"/>
    <property type="evidence" value="ECO:0007669"/>
    <property type="project" value="InterPro"/>
</dbReference>
<gene>
    <name evidence="6" type="primary">rpoE</name>
    <name evidence="9" type="ORF">EDD62_1100</name>
</gene>
<dbReference type="GO" id="GO:0003899">
    <property type="term" value="F:DNA-directed RNA polymerase activity"/>
    <property type="evidence" value="ECO:0007669"/>
    <property type="project" value="UniProtKB-UniRule"/>
</dbReference>
<dbReference type="NCBIfam" id="TIGR04567">
    <property type="entry name" value="RNAP_delt_lowGC"/>
    <property type="match status" value="1"/>
</dbReference>